<feature type="transmembrane region" description="Helical" evidence="1">
    <location>
        <begin position="199"/>
        <end position="221"/>
    </location>
</feature>
<dbReference type="AlphaFoldDB" id="A0A1I3JLK8"/>
<dbReference type="EMBL" id="FORR01000001">
    <property type="protein sequence ID" value="SFI60888.1"/>
    <property type="molecule type" value="Genomic_DNA"/>
</dbReference>
<keyword evidence="3" id="KW-1185">Reference proteome</keyword>
<evidence type="ECO:0000256" key="1">
    <source>
        <dbReference type="SAM" id="Phobius"/>
    </source>
</evidence>
<evidence type="ECO:0000313" key="2">
    <source>
        <dbReference type="EMBL" id="SFI60888.1"/>
    </source>
</evidence>
<reference evidence="2 3" key="1">
    <citation type="submission" date="2016-10" db="EMBL/GenBank/DDBJ databases">
        <authorList>
            <person name="de Groot N.N."/>
        </authorList>
    </citation>
    <scope>NUCLEOTIDE SEQUENCE [LARGE SCALE GENOMIC DNA]</scope>
    <source>
        <strain evidence="2 3">DSM 44778</strain>
    </source>
</reference>
<evidence type="ECO:0008006" key="4">
    <source>
        <dbReference type="Google" id="ProtNLM"/>
    </source>
</evidence>
<dbReference type="STRING" id="46223.SAMN05421852_101112"/>
<dbReference type="OrthoDB" id="3190532at2"/>
<name>A0A1I3JLK8_9BACL</name>
<keyword evidence="1" id="KW-0472">Membrane</keyword>
<feature type="transmembrane region" description="Helical" evidence="1">
    <location>
        <begin position="130"/>
        <end position="154"/>
    </location>
</feature>
<feature type="transmembrane region" description="Helical" evidence="1">
    <location>
        <begin position="94"/>
        <end position="118"/>
    </location>
</feature>
<dbReference type="Pfam" id="PF12730">
    <property type="entry name" value="ABC2_membrane_4"/>
    <property type="match status" value="1"/>
</dbReference>
<dbReference type="Proteomes" id="UP000199545">
    <property type="component" value="Unassembled WGS sequence"/>
</dbReference>
<sequence length="226" mass="25221">MQLLRAYSAEWLRAKRTPLLFLALGVPLIISIFSTPSPKHVNWDFLSNPSPGWTFFILPIGIVILGLLSAQLYSSNHMWKSTLIQPISRSTIYFAHLLFLCSIVLLGFIVLMIGQIIIGKILGLKGSFSFFRVISSFFLSYLASLPMIALQVWLGMRYKGITVPLTAGLGGWIFSTALSNQLPSFAMWHYPLFVTSQPAIFLPISLGLAFILILVGLISFIRMDVH</sequence>
<organism evidence="2 3">
    <name type="scientific">Thermoflavimicrobium dichotomicum</name>
    <dbReference type="NCBI Taxonomy" id="46223"/>
    <lineage>
        <taxon>Bacteria</taxon>
        <taxon>Bacillati</taxon>
        <taxon>Bacillota</taxon>
        <taxon>Bacilli</taxon>
        <taxon>Bacillales</taxon>
        <taxon>Thermoactinomycetaceae</taxon>
        <taxon>Thermoflavimicrobium</taxon>
    </lineage>
</organism>
<keyword evidence="1" id="KW-1133">Transmembrane helix</keyword>
<keyword evidence="1" id="KW-0812">Transmembrane</keyword>
<evidence type="ECO:0000313" key="3">
    <source>
        <dbReference type="Proteomes" id="UP000199545"/>
    </source>
</evidence>
<feature type="transmembrane region" description="Helical" evidence="1">
    <location>
        <begin position="161"/>
        <end position="179"/>
    </location>
</feature>
<feature type="transmembrane region" description="Helical" evidence="1">
    <location>
        <begin position="53"/>
        <end position="73"/>
    </location>
</feature>
<dbReference type="CDD" id="cd21809">
    <property type="entry name" value="ABC-2_lan_permease-like"/>
    <property type="match status" value="1"/>
</dbReference>
<dbReference type="RefSeq" id="WP_093227058.1">
    <property type="nucleotide sequence ID" value="NZ_FORR01000001.1"/>
</dbReference>
<gene>
    <name evidence="2" type="ORF">SAMN05421852_101112</name>
</gene>
<protein>
    <recommendedName>
        <fullName evidence="4">ABC-2 type transport system permease protein</fullName>
    </recommendedName>
</protein>
<accession>A0A1I3JLK8</accession>
<proteinExistence type="predicted"/>